<keyword evidence="3" id="KW-1185">Reference proteome</keyword>
<feature type="chain" id="PRO_5047325930" evidence="1">
    <location>
        <begin position="26"/>
        <end position="80"/>
    </location>
</feature>
<sequence>MKKFTNAHGLAALTARLIHLAVAYATNLLPRETKSAATATIYTKSGLAKAISILPAEVMVETRNSPPQGGVPGYPREGVD</sequence>
<accession>A0ABR4BHD3</accession>
<evidence type="ECO:0000313" key="2">
    <source>
        <dbReference type="EMBL" id="KAL2057219.1"/>
    </source>
</evidence>
<proteinExistence type="predicted"/>
<dbReference type="Proteomes" id="UP001590951">
    <property type="component" value="Unassembled WGS sequence"/>
</dbReference>
<comment type="caution">
    <text evidence="2">The sequence shown here is derived from an EMBL/GenBank/DDBJ whole genome shotgun (WGS) entry which is preliminary data.</text>
</comment>
<reference evidence="2 3" key="1">
    <citation type="submission" date="2024-09" db="EMBL/GenBank/DDBJ databases">
        <title>Rethinking Asexuality: The Enigmatic Case of Functional Sexual Genes in Lepraria (Stereocaulaceae).</title>
        <authorList>
            <person name="Doellman M."/>
            <person name="Sun Y."/>
            <person name="Barcenas-Pena A."/>
            <person name="Lumbsch H.T."/>
            <person name="Grewe F."/>
        </authorList>
    </citation>
    <scope>NUCLEOTIDE SEQUENCE [LARGE SCALE GENOMIC DNA]</scope>
    <source>
        <strain evidence="2 3">Grewe 0041</strain>
    </source>
</reference>
<evidence type="ECO:0000256" key="1">
    <source>
        <dbReference type="SAM" id="SignalP"/>
    </source>
</evidence>
<keyword evidence="1" id="KW-0732">Signal</keyword>
<feature type="signal peptide" evidence="1">
    <location>
        <begin position="1"/>
        <end position="25"/>
    </location>
</feature>
<dbReference type="EMBL" id="JBHFEH010000005">
    <property type="protein sequence ID" value="KAL2057219.1"/>
    <property type="molecule type" value="Genomic_DNA"/>
</dbReference>
<evidence type="ECO:0000313" key="3">
    <source>
        <dbReference type="Proteomes" id="UP001590951"/>
    </source>
</evidence>
<gene>
    <name evidence="2" type="ORF">ABVK25_002272</name>
</gene>
<name>A0ABR4BHD3_9LECA</name>
<protein>
    <submittedName>
        <fullName evidence="2">Uncharacterized protein</fullName>
    </submittedName>
</protein>
<organism evidence="2 3">
    <name type="scientific">Lepraria finkii</name>
    <dbReference type="NCBI Taxonomy" id="1340010"/>
    <lineage>
        <taxon>Eukaryota</taxon>
        <taxon>Fungi</taxon>
        <taxon>Dikarya</taxon>
        <taxon>Ascomycota</taxon>
        <taxon>Pezizomycotina</taxon>
        <taxon>Lecanoromycetes</taxon>
        <taxon>OSLEUM clade</taxon>
        <taxon>Lecanoromycetidae</taxon>
        <taxon>Lecanorales</taxon>
        <taxon>Lecanorineae</taxon>
        <taxon>Stereocaulaceae</taxon>
        <taxon>Lepraria</taxon>
    </lineage>
</organism>